<evidence type="ECO:0000256" key="2">
    <source>
        <dbReference type="ARBA" id="ARBA00023054"/>
    </source>
</evidence>
<dbReference type="OrthoDB" id="128924at2759"/>
<dbReference type="SUPFAM" id="SSF57997">
    <property type="entry name" value="Tropomyosin"/>
    <property type="match status" value="1"/>
</dbReference>
<dbReference type="AlphaFoldDB" id="A0A7I8L5F1"/>
<organism evidence="5 6">
    <name type="scientific">Spirodela intermedia</name>
    <name type="common">Intermediate duckweed</name>
    <dbReference type="NCBI Taxonomy" id="51605"/>
    <lineage>
        <taxon>Eukaryota</taxon>
        <taxon>Viridiplantae</taxon>
        <taxon>Streptophyta</taxon>
        <taxon>Embryophyta</taxon>
        <taxon>Tracheophyta</taxon>
        <taxon>Spermatophyta</taxon>
        <taxon>Magnoliopsida</taxon>
        <taxon>Liliopsida</taxon>
        <taxon>Araceae</taxon>
        <taxon>Lemnoideae</taxon>
        <taxon>Spirodela</taxon>
    </lineage>
</organism>
<feature type="compositionally biased region" description="Basic and acidic residues" evidence="4">
    <location>
        <begin position="1"/>
        <end position="18"/>
    </location>
</feature>
<evidence type="ECO:0000313" key="6">
    <source>
        <dbReference type="Proteomes" id="UP000663760"/>
    </source>
</evidence>
<dbReference type="EMBL" id="LR746274">
    <property type="protein sequence ID" value="CAA7404495.1"/>
    <property type="molecule type" value="Genomic_DNA"/>
</dbReference>
<feature type="compositionally biased region" description="Polar residues" evidence="4">
    <location>
        <begin position="40"/>
        <end position="56"/>
    </location>
</feature>
<reference evidence="5" key="1">
    <citation type="submission" date="2020-02" db="EMBL/GenBank/DDBJ databases">
        <authorList>
            <person name="Scholz U."/>
            <person name="Mascher M."/>
            <person name="Fiebig A."/>
        </authorList>
    </citation>
    <scope>NUCLEOTIDE SEQUENCE</scope>
</reference>
<evidence type="ECO:0000256" key="3">
    <source>
        <dbReference type="SAM" id="Coils"/>
    </source>
</evidence>
<dbReference type="PANTHER" id="PTHR31580">
    <property type="entry name" value="FILAMENT-LIKE PLANT PROTEIN 4"/>
    <property type="match status" value="1"/>
</dbReference>
<dbReference type="Proteomes" id="UP000663760">
    <property type="component" value="Chromosome 11"/>
</dbReference>
<feature type="coiled-coil region" evidence="3">
    <location>
        <begin position="370"/>
        <end position="495"/>
    </location>
</feature>
<evidence type="ECO:0000256" key="1">
    <source>
        <dbReference type="ARBA" id="ARBA00005921"/>
    </source>
</evidence>
<feature type="coiled-coil region" evidence="3">
    <location>
        <begin position="100"/>
        <end position="236"/>
    </location>
</feature>
<evidence type="ECO:0000256" key="4">
    <source>
        <dbReference type="SAM" id="MobiDB-lite"/>
    </source>
</evidence>
<evidence type="ECO:0000313" key="5">
    <source>
        <dbReference type="EMBL" id="CAA7404495.1"/>
    </source>
</evidence>
<accession>A0A7I8L5F1</accession>
<proteinExistence type="inferred from homology"/>
<feature type="compositionally biased region" description="Polar residues" evidence="4">
    <location>
        <begin position="576"/>
        <end position="594"/>
    </location>
</feature>
<feature type="region of interest" description="Disordered" evidence="4">
    <location>
        <begin position="1"/>
        <end position="58"/>
    </location>
</feature>
<feature type="region of interest" description="Disordered" evidence="4">
    <location>
        <begin position="561"/>
        <end position="623"/>
    </location>
</feature>
<name>A0A7I8L5F1_SPIIN</name>
<keyword evidence="6" id="KW-1185">Reference proteome</keyword>
<dbReference type="InterPro" id="IPR008587">
    <property type="entry name" value="FPP_plant"/>
</dbReference>
<comment type="similarity">
    <text evidence="1">Belongs to the FPP family.</text>
</comment>
<protein>
    <submittedName>
        <fullName evidence="5">Uncharacterized protein</fullName>
    </submittedName>
</protein>
<keyword evidence="2 3" id="KW-0175">Coiled coil</keyword>
<sequence>MDRRSWLWRRKSSEKIPGETESSGSASSQSERCSDDQEVSKTSPDDAQSPEVSSHVESCVDDDTVKILTDKLSAALRKVRAKDDLVKQHAKVAEEAISGWEKADKEAASLKQQLETALQNNSTLEDKINHLDGALKECVRELRQSREDQEQRLLDAVVEKSHEWESEKNDLKNRIIELEAQLEAAKEVSASFSHDFQMKLDAVEKENEYLRSELLAQSEELNIRTLERELSTQAAETASKQHLESIKKVTKLESECLRLRAMACKKSSNDLKPIITTVSVESLTDSQSDNGERLLGLENEPSCSDSWASALIAELDHFKAAGRNPSVPSPEIDLMDDFVQMEKLAALSEAACDHPSTEPRVEAPIVDCVSDSLKAELEALRLKSSQFEEKIQTLETEKVDVEILLSETQDRLEDACKQLEDAEEKLADLQKELRLTNDSRRVAETAVDSAETGRKLLETQLETARSEVQALREKIERLERKIEEERVLSAELAWKCQNLEDELFRRSQEAELLRATLLNGELKIKQDKELAVAAGKLAECQKTIASLGQQLRSLVNLEDESTELNGGSPVPHYPGTSGSFLSNSLESANGTNLLNGREEIQSPSSSSSSSVSKQGQHPHGHLS</sequence>
<gene>
    <name evidence="5" type="ORF">SI8410_11015173</name>
</gene>
<feature type="compositionally biased region" description="Low complexity" evidence="4">
    <location>
        <begin position="19"/>
        <end position="31"/>
    </location>
</feature>
<dbReference type="Pfam" id="PF05911">
    <property type="entry name" value="FPP"/>
    <property type="match status" value="4"/>
</dbReference>
<feature type="compositionally biased region" description="Low complexity" evidence="4">
    <location>
        <begin position="602"/>
        <end position="612"/>
    </location>
</feature>
<dbReference type="PANTHER" id="PTHR31580:SF49">
    <property type="entry name" value="FILAMENT-LIKE PLANT PROTEIN 3"/>
    <property type="match status" value="1"/>
</dbReference>